<feature type="compositionally biased region" description="Low complexity" evidence="1">
    <location>
        <begin position="56"/>
        <end position="91"/>
    </location>
</feature>
<accession>A0AAU9LJH5</accession>
<comment type="caution">
    <text evidence="2">The sequence shown here is derived from an EMBL/GenBank/DDBJ whole genome shotgun (WGS) entry which is preliminary data.</text>
</comment>
<gene>
    <name evidence="2" type="ORF">LVIROSA_LOCUS1275</name>
</gene>
<reference evidence="2 3" key="1">
    <citation type="submission" date="2022-01" db="EMBL/GenBank/DDBJ databases">
        <authorList>
            <person name="Xiong W."/>
            <person name="Schranz E."/>
        </authorList>
    </citation>
    <scope>NUCLEOTIDE SEQUENCE [LARGE SCALE GENOMIC DNA]</scope>
</reference>
<evidence type="ECO:0000313" key="3">
    <source>
        <dbReference type="Proteomes" id="UP001157418"/>
    </source>
</evidence>
<dbReference type="EMBL" id="CAKMRJ010000001">
    <property type="protein sequence ID" value="CAH1413309.1"/>
    <property type="molecule type" value="Genomic_DNA"/>
</dbReference>
<organism evidence="2 3">
    <name type="scientific">Lactuca virosa</name>
    <dbReference type="NCBI Taxonomy" id="75947"/>
    <lineage>
        <taxon>Eukaryota</taxon>
        <taxon>Viridiplantae</taxon>
        <taxon>Streptophyta</taxon>
        <taxon>Embryophyta</taxon>
        <taxon>Tracheophyta</taxon>
        <taxon>Spermatophyta</taxon>
        <taxon>Magnoliopsida</taxon>
        <taxon>eudicotyledons</taxon>
        <taxon>Gunneridae</taxon>
        <taxon>Pentapetalae</taxon>
        <taxon>asterids</taxon>
        <taxon>campanulids</taxon>
        <taxon>Asterales</taxon>
        <taxon>Asteraceae</taxon>
        <taxon>Cichorioideae</taxon>
        <taxon>Cichorieae</taxon>
        <taxon>Lactucinae</taxon>
        <taxon>Lactuca</taxon>
    </lineage>
</organism>
<feature type="region of interest" description="Disordered" evidence="1">
    <location>
        <begin position="45"/>
        <end position="158"/>
    </location>
</feature>
<dbReference type="AlphaFoldDB" id="A0AAU9LJH5"/>
<evidence type="ECO:0000313" key="2">
    <source>
        <dbReference type="EMBL" id="CAH1413309.1"/>
    </source>
</evidence>
<feature type="region of interest" description="Disordered" evidence="1">
    <location>
        <begin position="1"/>
        <end position="26"/>
    </location>
</feature>
<proteinExistence type="predicted"/>
<dbReference type="InterPro" id="IPR012881">
    <property type="entry name" value="DUF1685"/>
</dbReference>
<name>A0AAU9LJH5_9ASTR</name>
<dbReference type="PANTHER" id="PTHR31865">
    <property type="entry name" value="OSJNBA0071G03.3 PROTEIN"/>
    <property type="match status" value="1"/>
</dbReference>
<protein>
    <submittedName>
        <fullName evidence="2">Uncharacterized protein</fullName>
    </submittedName>
</protein>
<sequence length="308" mass="33490">MDFEEPLSIIFPPEPPSKVTSRTQPATKCSLCPDHHLTDAYQQPLTVSFPADQQHASPLVPAAASPATPIAPSVPTAPSSPAISTLPETSAPSPPPTPDFTSVSTHPVVTRSRAKPDKKSRRVPALTGQGDRYMPPPHSAASPKRQPPPAASPLYKHNSWSPDILRDEEWLKRKDNHDLRRRLRNKSVTDEDIDELKACIELGFGFDELNDRLSSTLPALGLYYAVNKQYHDTISKSSSMSSSSSSSSSVSSFSPTVSESDLSLPFDNPHAIFGQVDNPETMKTRLRQWAQVVACSLRQSSSPLSSSS</sequence>
<dbReference type="PANTHER" id="PTHR31865:SF50">
    <property type="match status" value="1"/>
</dbReference>
<evidence type="ECO:0000256" key="1">
    <source>
        <dbReference type="SAM" id="MobiDB-lite"/>
    </source>
</evidence>
<dbReference type="Proteomes" id="UP001157418">
    <property type="component" value="Unassembled WGS sequence"/>
</dbReference>
<keyword evidence="3" id="KW-1185">Reference proteome</keyword>
<dbReference type="Pfam" id="PF07939">
    <property type="entry name" value="DUF1685"/>
    <property type="match status" value="1"/>
</dbReference>
<feature type="compositionally biased region" description="Basic residues" evidence="1">
    <location>
        <begin position="112"/>
        <end position="122"/>
    </location>
</feature>